<name>A0A7R8R5J9_9CAUD</name>
<reference evidence="1 2" key="1">
    <citation type="submission" date="2020-09" db="EMBL/GenBank/DDBJ databases">
        <authorList>
            <person name="Jameson E."/>
        </authorList>
    </citation>
    <scope>NUCLEOTIDE SEQUENCE [LARGE SCALE GENOMIC DNA]</scope>
</reference>
<proteinExistence type="predicted"/>
<protein>
    <submittedName>
        <fullName evidence="1">Uncharacterized protein</fullName>
    </submittedName>
</protein>
<accession>A0A7R8R5J9</accession>
<keyword evidence="2" id="KW-1185">Reference proteome</keyword>
<gene>
    <name evidence="1" type="ORF">LLCLJKAH_00316</name>
</gene>
<sequence>MNLEKSWYWARDEKRQVTRVRVVQTKVAWWKACRRFTLNYWIDGSECNVGLFICIPFLFSLCVTLHCETDWFKRKFPKTYAADAITDWQISISAEYICLRWADMDTMDSSTRTGFHWIKSWDDIFKGDATSNVRDKPYAVHEESRFIKIGYPNKGEKPQLITFTVYKQNIHRYYRRWFPQTSVRYHVATDIQLRVPGDGENEWDLDDELIGGPFHEASESADLVVCATTPKAAVDQVIADYYRRVGYHG</sequence>
<organism evidence="1 2">
    <name type="scientific">Klebsiella phage vB_KvM-Eowyn</name>
    <dbReference type="NCBI Taxonomy" id="2762819"/>
    <lineage>
        <taxon>Viruses</taxon>
        <taxon>Duplodnaviria</taxon>
        <taxon>Heunggongvirae</taxon>
        <taxon>Uroviricota</taxon>
        <taxon>Caudoviricetes</taxon>
        <taxon>Chimalliviridae</taxon>
        <taxon>Eowynvirus</taxon>
        <taxon>Eowynvirus eowyn</taxon>
    </lineage>
</organism>
<dbReference type="Proteomes" id="UP000596247">
    <property type="component" value="Chromosome"/>
</dbReference>
<evidence type="ECO:0000313" key="1">
    <source>
        <dbReference type="EMBL" id="CAD5236305.1"/>
    </source>
</evidence>
<evidence type="ECO:0000313" key="2">
    <source>
        <dbReference type="Proteomes" id="UP000596247"/>
    </source>
</evidence>
<dbReference type="EMBL" id="LR881104">
    <property type="protein sequence ID" value="CAD5236305.1"/>
    <property type="molecule type" value="Genomic_DNA"/>
</dbReference>